<dbReference type="EMBL" id="JACGWM010000012">
    <property type="protein sequence ID" value="KAL0337552.1"/>
    <property type="molecule type" value="Genomic_DNA"/>
</dbReference>
<dbReference type="InterPro" id="IPR039537">
    <property type="entry name" value="Retrotran_Ty1/copia-like"/>
</dbReference>
<reference evidence="1" key="2">
    <citation type="journal article" date="2024" name="Plant">
        <title>Genomic evolution and insights into agronomic trait innovations of Sesamum species.</title>
        <authorList>
            <person name="Miao H."/>
            <person name="Wang L."/>
            <person name="Qu L."/>
            <person name="Liu H."/>
            <person name="Sun Y."/>
            <person name="Le M."/>
            <person name="Wang Q."/>
            <person name="Wei S."/>
            <person name="Zheng Y."/>
            <person name="Lin W."/>
            <person name="Duan Y."/>
            <person name="Cao H."/>
            <person name="Xiong S."/>
            <person name="Wang X."/>
            <person name="Wei L."/>
            <person name="Li C."/>
            <person name="Ma Q."/>
            <person name="Ju M."/>
            <person name="Zhao R."/>
            <person name="Li G."/>
            <person name="Mu C."/>
            <person name="Tian Q."/>
            <person name="Mei H."/>
            <person name="Zhang T."/>
            <person name="Gao T."/>
            <person name="Zhang H."/>
        </authorList>
    </citation>
    <scope>NUCLEOTIDE SEQUENCE</scope>
    <source>
        <strain evidence="1">KEN8</strain>
    </source>
</reference>
<dbReference type="PANTHER" id="PTHR42648">
    <property type="entry name" value="TRANSPOSASE, PUTATIVE-RELATED"/>
    <property type="match status" value="1"/>
</dbReference>
<sequence>MFTCIAKEKGIGRGSAHNSSPTQVLERSRRLSEDEIILRLGDGKVVAAEVVGSGALYSDRVKKTVIYICGSLNTPTRGGYSYFLTFTDDHSRYGYAYLMRYKPEAFGRFKEYRFEVENQTGHKINALLVEPKRRVFKW</sequence>
<name>A0AAW2N1X0_9LAMI</name>
<proteinExistence type="predicted"/>
<comment type="caution">
    <text evidence="1">The sequence shown here is derived from an EMBL/GenBank/DDBJ whole genome shotgun (WGS) entry which is preliminary data.</text>
</comment>
<gene>
    <name evidence="1" type="ORF">Scaly_2030300</name>
</gene>
<dbReference type="AlphaFoldDB" id="A0AAW2N1X0"/>
<dbReference type="InterPro" id="IPR012337">
    <property type="entry name" value="RNaseH-like_sf"/>
</dbReference>
<dbReference type="PANTHER" id="PTHR42648:SF27">
    <property type="entry name" value="RNA-DIRECTED DNA POLYMERASE"/>
    <property type="match status" value="1"/>
</dbReference>
<accession>A0AAW2N1X0</accession>
<evidence type="ECO:0000313" key="1">
    <source>
        <dbReference type="EMBL" id="KAL0337552.1"/>
    </source>
</evidence>
<reference evidence="1" key="1">
    <citation type="submission" date="2020-06" db="EMBL/GenBank/DDBJ databases">
        <authorList>
            <person name="Li T."/>
            <person name="Hu X."/>
            <person name="Zhang T."/>
            <person name="Song X."/>
            <person name="Zhang H."/>
            <person name="Dai N."/>
            <person name="Sheng W."/>
            <person name="Hou X."/>
            <person name="Wei L."/>
        </authorList>
    </citation>
    <scope>NUCLEOTIDE SEQUENCE</scope>
    <source>
        <strain evidence="1">KEN8</strain>
        <tissue evidence="1">Leaf</tissue>
    </source>
</reference>
<protein>
    <submittedName>
        <fullName evidence="1">Uncharacterized protein</fullName>
    </submittedName>
</protein>
<dbReference type="SUPFAM" id="SSF53098">
    <property type="entry name" value="Ribonuclease H-like"/>
    <property type="match status" value="1"/>
</dbReference>
<organism evidence="1">
    <name type="scientific">Sesamum calycinum</name>
    <dbReference type="NCBI Taxonomy" id="2727403"/>
    <lineage>
        <taxon>Eukaryota</taxon>
        <taxon>Viridiplantae</taxon>
        <taxon>Streptophyta</taxon>
        <taxon>Embryophyta</taxon>
        <taxon>Tracheophyta</taxon>
        <taxon>Spermatophyta</taxon>
        <taxon>Magnoliopsida</taxon>
        <taxon>eudicotyledons</taxon>
        <taxon>Gunneridae</taxon>
        <taxon>Pentapetalae</taxon>
        <taxon>asterids</taxon>
        <taxon>lamiids</taxon>
        <taxon>Lamiales</taxon>
        <taxon>Pedaliaceae</taxon>
        <taxon>Sesamum</taxon>
    </lineage>
</organism>